<organism evidence="2 3">
    <name type="scientific">Polaribacter irgensii 23-P</name>
    <dbReference type="NCBI Taxonomy" id="313594"/>
    <lineage>
        <taxon>Bacteria</taxon>
        <taxon>Pseudomonadati</taxon>
        <taxon>Bacteroidota</taxon>
        <taxon>Flavobacteriia</taxon>
        <taxon>Flavobacteriales</taxon>
        <taxon>Flavobacteriaceae</taxon>
    </lineage>
</organism>
<keyword evidence="3" id="KW-1185">Reference proteome</keyword>
<dbReference type="Pfam" id="PF00581">
    <property type="entry name" value="Rhodanese"/>
    <property type="match status" value="1"/>
</dbReference>
<reference evidence="2 3" key="1">
    <citation type="submission" date="2006-02" db="EMBL/GenBank/DDBJ databases">
        <authorList>
            <person name="Murray A."/>
            <person name="Staley J."/>
            <person name="Ferriera S."/>
            <person name="Johnson J."/>
            <person name="Kravitz S."/>
            <person name="Halpern A."/>
            <person name="Remington K."/>
            <person name="Beeson K."/>
            <person name="Tran B."/>
            <person name="Rogers Y.-H."/>
            <person name="Friedman R."/>
            <person name="Venter J.C."/>
        </authorList>
    </citation>
    <scope>NUCLEOTIDE SEQUENCE [LARGE SCALE GENOMIC DNA]</scope>
    <source>
        <strain evidence="2 3">23-P</strain>
    </source>
</reference>
<comment type="caution">
    <text evidence="2">The sequence shown here is derived from an EMBL/GenBank/DDBJ whole genome shotgun (WGS) entry which is preliminary data.</text>
</comment>
<dbReference type="STRING" id="313594.PI23P_05602"/>
<dbReference type="CDD" id="cd00158">
    <property type="entry name" value="RHOD"/>
    <property type="match status" value="1"/>
</dbReference>
<dbReference type="PROSITE" id="PS50206">
    <property type="entry name" value="RHODANESE_3"/>
    <property type="match status" value="1"/>
</dbReference>
<dbReference type="SMART" id="SM00450">
    <property type="entry name" value="RHOD"/>
    <property type="match status" value="1"/>
</dbReference>
<evidence type="ECO:0000313" key="3">
    <source>
        <dbReference type="Proteomes" id="UP000003053"/>
    </source>
</evidence>
<dbReference type="AlphaFoldDB" id="A4BYA7"/>
<evidence type="ECO:0000259" key="1">
    <source>
        <dbReference type="PROSITE" id="PS50206"/>
    </source>
</evidence>
<dbReference type="Proteomes" id="UP000003053">
    <property type="component" value="Unassembled WGS sequence"/>
</dbReference>
<accession>A4BYA7</accession>
<dbReference type="SUPFAM" id="SSF52821">
    <property type="entry name" value="Rhodanese/Cell cycle control phosphatase"/>
    <property type="match status" value="1"/>
</dbReference>
<dbReference type="PANTHER" id="PTHR43031">
    <property type="entry name" value="FAD-DEPENDENT OXIDOREDUCTASE"/>
    <property type="match status" value="1"/>
</dbReference>
<dbReference type="HOGENOM" id="CLU_089574_1_6_10"/>
<keyword evidence="2" id="KW-0449">Lipoprotein</keyword>
<sequence>MSFFFFNFSGQEALNSISTKELKLLLEKGEIQLVDVRTPEEIKGGAIKTALFVNYFDVGFEKVVTAKLNKLRPVYLYCRSGSRSTKAGKILKKAGFEVVNVLGGYQQWILEEKQSFK</sequence>
<feature type="domain" description="Rhodanese" evidence="1">
    <location>
        <begin position="27"/>
        <end position="117"/>
    </location>
</feature>
<dbReference type="Gene3D" id="3.40.250.10">
    <property type="entry name" value="Rhodanese-like domain"/>
    <property type="match status" value="1"/>
</dbReference>
<dbReference type="PANTHER" id="PTHR43031:SF1">
    <property type="entry name" value="PYRIDINE NUCLEOTIDE-DISULPHIDE OXIDOREDUCTASE"/>
    <property type="match status" value="1"/>
</dbReference>
<evidence type="ECO:0000313" key="2">
    <source>
        <dbReference type="EMBL" id="EAR13948.1"/>
    </source>
</evidence>
<dbReference type="InterPro" id="IPR001763">
    <property type="entry name" value="Rhodanese-like_dom"/>
</dbReference>
<dbReference type="InterPro" id="IPR036873">
    <property type="entry name" value="Rhodanese-like_dom_sf"/>
</dbReference>
<name>A4BYA7_9FLAO</name>
<proteinExistence type="predicted"/>
<dbReference type="eggNOG" id="COG0607">
    <property type="taxonomic scope" value="Bacteria"/>
</dbReference>
<gene>
    <name evidence="2" type="ORF">PI23P_05602</name>
</gene>
<dbReference type="EMBL" id="AAOG01000001">
    <property type="protein sequence ID" value="EAR13948.1"/>
    <property type="molecule type" value="Genomic_DNA"/>
</dbReference>
<protein>
    <submittedName>
        <fullName evidence="2">Lipoprotein, putative</fullName>
    </submittedName>
</protein>
<dbReference type="InterPro" id="IPR050229">
    <property type="entry name" value="GlpE_sulfurtransferase"/>
</dbReference>
<dbReference type="OrthoDB" id="9808735at2"/>